<dbReference type="PROSITE" id="PS51078">
    <property type="entry name" value="ICLR_ED"/>
    <property type="match status" value="1"/>
</dbReference>
<evidence type="ECO:0000256" key="2">
    <source>
        <dbReference type="ARBA" id="ARBA00023125"/>
    </source>
</evidence>
<keyword evidence="1" id="KW-0805">Transcription regulation</keyword>
<sequence length="277" mass="29742">MQDAPDTEVKAGRRGPEGLRALDRATSILYTLAAHPDGMSLADLSRETGLTMPTVHRMLAALRTKELVRETSGGLHALGLGTLVLAGAFLDGVELRREATAHLASLNASTNETVHLGTLASPHMVYIDKIDSSHPVRMFSQVGAVMPAVRTAMGKAILANSSDETVERVLEDSVRQLGSGLDADQFREELGRDRERGYSTDLEENERGICCVGAPIFDSTGRAVAAISVSTPTERFDFERIDALGAAVRGAAQEISRGLGHLTADEARRIRDIAVRE</sequence>
<dbReference type="PROSITE" id="PS51077">
    <property type="entry name" value="HTH_ICLR"/>
    <property type="match status" value="1"/>
</dbReference>
<dbReference type="KEGG" id="tes:BW730_13920"/>
<dbReference type="Pfam" id="PF09339">
    <property type="entry name" value="HTH_IclR"/>
    <property type="match status" value="1"/>
</dbReference>
<name>A0A1Q2CQY5_9ACTN</name>
<dbReference type="SMART" id="SM00346">
    <property type="entry name" value="HTH_ICLR"/>
    <property type="match status" value="1"/>
</dbReference>
<dbReference type="GO" id="GO:0003677">
    <property type="term" value="F:DNA binding"/>
    <property type="evidence" value="ECO:0007669"/>
    <property type="project" value="UniProtKB-KW"/>
</dbReference>
<reference evidence="7" key="1">
    <citation type="submission" date="2017-02" db="EMBL/GenBank/DDBJ databases">
        <title>Tessaracoccus aquaemaris sp. nov., isolated from the intestine of a Korean rockfish, Sebastes schlegelii, in a marine aquaculture pond.</title>
        <authorList>
            <person name="Tak E.J."/>
            <person name="Bae J.-W."/>
        </authorList>
    </citation>
    <scope>NUCLEOTIDE SEQUENCE [LARGE SCALE GENOMIC DNA]</scope>
    <source>
        <strain evidence="7">NSG39</strain>
    </source>
</reference>
<dbReference type="InterPro" id="IPR029016">
    <property type="entry name" value="GAF-like_dom_sf"/>
</dbReference>
<gene>
    <name evidence="6" type="ORF">BW730_13920</name>
</gene>
<dbReference type="AlphaFoldDB" id="A0A1Q2CQY5"/>
<dbReference type="Gene3D" id="1.10.10.10">
    <property type="entry name" value="Winged helix-like DNA-binding domain superfamily/Winged helix DNA-binding domain"/>
    <property type="match status" value="1"/>
</dbReference>
<keyword evidence="3" id="KW-0804">Transcription</keyword>
<dbReference type="SUPFAM" id="SSF46785">
    <property type="entry name" value="Winged helix' DNA-binding domain"/>
    <property type="match status" value="1"/>
</dbReference>
<proteinExistence type="predicted"/>
<keyword evidence="7" id="KW-1185">Reference proteome</keyword>
<dbReference type="EMBL" id="CP019606">
    <property type="protein sequence ID" value="AQP48440.1"/>
    <property type="molecule type" value="Genomic_DNA"/>
</dbReference>
<evidence type="ECO:0000259" key="5">
    <source>
        <dbReference type="PROSITE" id="PS51078"/>
    </source>
</evidence>
<protein>
    <recommendedName>
        <fullName evidence="8">IclR family transcriptional regulator</fullName>
    </recommendedName>
</protein>
<dbReference type="OrthoDB" id="7274111at2"/>
<dbReference type="GO" id="GO:0003700">
    <property type="term" value="F:DNA-binding transcription factor activity"/>
    <property type="evidence" value="ECO:0007669"/>
    <property type="project" value="TreeGrafter"/>
</dbReference>
<dbReference type="InterPro" id="IPR036388">
    <property type="entry name" value="WH-like_DNA-bd_sf"/>
</dbReference>
<evidence type="ECO:0000256" key="3">
    <source>
        <dbReference type="ARBA" id="ARBA00023163"/>
    </source>
</evidence>
<keyword evidence="2" id="KW-0238">DNA-binding</keyword>
<dbReference type="InterPro" id="IPR050707">
    <property type="entry name" value="HTH_MetabolicPath_Reg"/>
</dbReference>
<evidence type="ECO:0000313" key="6">
    <source>
        <dbReference type="EMBL" id="AQP48440.1"/>
    </source>
</evidence>
<dbReference type="SUPFAM" id="SSF55781">
    <property type="entry name" value="GAF domain-like"/>
    <property type="match status" value="1"/>
</dbReference>
<evidence type="ECO:0000259" key="4">
    <source>
        <dbReference type="PROSITE" id="PS51077"/>
    </source>
</evidence>
<dbReference type="Pfam" id="PF01614">
    <property type="entry name" value="IclR_C"/>
    <property type="match status" value="1"/>
</dbReference>
<dbReference type="PANTHER" id="PTHR30136">
    <property type="entry name" value="HELIX-TURN-HELIX TRANSCRIPTIONAL REGULATOR, ICLR FAMILY"/>
    <property type="match status" value="1"/>
</dbReference>
<accession>A0A1Q2CQY5</accession>
<dbReference type="STRING" id="1332264.BW730_13920"/>
<dbReference type="InterPro" id="IPR036390">
    <property type="entry name" value="WH_DNA-bd_sf"/>
</dbReference>
<dbReference type="Gene3D" id="3.30.450.40">
    <property type="match status" value="1"/>
</dbReference>
<evidence type="ECO:0008006" key="8">
    <source>
        <dbReference type="Google" id="ProtNLM"/>
    </source>
</evidence>
<dbReference type="InterPro" id="IPR014757">
    <property type="entry name" value="Tscrpt_reg_IclR_C"/>
</dbReference>
<organism evidence="6 7">
    <name type="scientific">Tessaracoccus aquimaris</name>
    <dbReference type="NCBI Taxonomy" id="1332264"/>
    <lineage>
        <taxon>Bacteria</taxon>
        <taxon>Bacillati</taxon>
        <taxon>Actinomycetota</taxon>
        <taxon>Actinomycetes</taxon>
        <taxon>Propionibacteriales</taxon>
        <taxon>Propionibacteriaceae</taxon>
        <taxon>Tessaracoccus</taxon>
    </lineage>
</organism>
<dbReference type="Proteomes" id="UP000188145">
    <property type="component" value="Chromosome"/>
</dbReference>
<evidence type="ECO:0000256" key="1">
    <source>
        <dbReference type="ARBA" id="ARBA00023015"/>
    </source>
</evidence>
<evidence type="ECO:0000313" key="7">
    <source>
        <dbReference type="Proteomes" id="UP000188145"/>
    </source>
</evidence>
<dbReference type="GO" id="GO:0045892">
    <property type="term" value="P:negative regulation of DNA-templated transcription"/>
    <property type="evidence" value="ECO:0007669"/>
    <property type="project" value="TreeGrafter"/>
</dbReference>
<feature type="domain" description="IclR-ED" evidence="5">
    <location>
        <begin position="81"/>
        <end position="261"/>
    </location>
</feature>
<dbReference type="RefSeq" id="WP_077686773.1">
    <property type="nucleotide sequence ID" value="NZ_CP019606.1"/>
</dbReference>
<dbReference type="InterPro" id="IPR005471">
    <property type="entry name" value="Tscrpt_reg_IclR_N"/>
</dbReference>
<feature type="domain" description="HTH iclR-type" evidence="4">
    <location>
        <begin position="19"/>
        <end position="80"/>
    </location>
</feature>
<dbReference type="PANTHER" id="PTHR30136:SF24">
    <property type="entry name" value="HTH-TYPE TRANSCRIPTIONAL REPRESSOR ALLR"/>
    <property type="match status" value="1"/>
</dbReference>